<protein>
    <submittedName>
        <fullName evidence="2">Uncharacterized protein</fullName>
    </submittedName>
</protein>
<evidence type="ECO:0000256" key="1">
    <source>
        <dbReference type="SAM" id="Phobius"/>
    </source>
</evidence>
<keyword evidence="3" id="KW-1185">Reference proteome</keyword>
<dbReference type="AlphaFoldDB" id="A0A9P7U818"/>
<reference evidence="2" key="1">
    <citation type="submission" date="2021-05" db="EMBL/GenBank/DDBJ databases">
        <title>Comparative genomics of three Colletotrichum scovillei strains and genetic complementation revealed genes involved fungal growth and virulence on chili pepper.</title>
        <authorList>
            <person name="Hsieh D.-K."/>
            <person name="Chuang S.-C."/>
            <person name="Chen C.-Y."/>
            <person name="Chao Y.-T."/>
            <person name="Lu M.-Y.J."/>
            <person name="Lee M.-H."/>
            <person name="Shih M.-C."/>
        </authorList>
    </citation>
    <scope>NUCLEOTIDE SEQUENCE</scope>
    <source>
        <strain evidence="2">Coll-153</strain>
    </source>
</reference>
<gene>
    <name evidence="2" type="ORF">JMJ77_008754</name>
</gene>
<sequence length="88" mass="9599">MAGGLEARSGSSFDFRFGRCRTPYAFLLISLLISPCLVIQYRKHTSAARIFLHQTGPPMVRTGSLSAVLCISGDVRVCHLMPKPEGGF</sequence>
<feature type="transmembrane region" description="Helical" evidence="1">
    <location>
        <begin position="24"/>
        <end position="41"/>
    </location>
</feature>
<evidence type="ECO:0000313" key="2">
    <source>
        <dbReference type="EMBL" id="KAG7041049.1"/>
    </source>
</evidence>
<comment type="caution">
    <text evidence="2">The sequence shown here is derived from an EMBL/GenBank/DDBJ whole genome shotgun (WGS) entry which is preliminary data.</text>
</comment>
<proteinExistence type="predicted"/>
<organism evidence="2 3">
    <name type="scientific">Colletotrichum scovillei</name>
    <dbReference type="NCBI Taxonomy" id="1209932"/>
    <lineage>
        <taxon>Eukaryota</taxon>
        <taxon>Fungi</taxon>
        <taxon>Dikarya</taxon>
        <taxon>Ascomycota</taxon>
        <taxon>Pezizomycotina</taxon>
        <taxon>Sordariomycetes</taxon>
        <taxon>Hypocreomycetidae</taxon>
        <taxon>Glomerellales</taxon>
        <taxon>Glomerellaceae</taxon>
        <taxon>Colletotrichum</taxon>
        <taxon>Colletotrichum acutatum species complex</taxon>
    </lineage>
</organism>
<keyword evidence="1" id="KW-0812">Transmembrane</keyword>
<evidence type="ECO:0000313" key="3">
    <source>
        <dbReference type="Proteomes" id="UP000699042"/>
    </source>
</evidence>
<dbReference type="EMBL" id="JAESDN010000016">
    <property type="protein sequence ID" value="KAG7041049.1"/>
    <property type="molecule type" value="Genomic_DNA"/>
</dbReference>
<keyword evidence="1" id="KW-0472">Membrane</keyword>
<dbReference type="Proteomes" id="UP000699042">
    <property type="component" value="Unassembled WGS sequence"/>
</dbReference>
<accession>A0A9P7U818</accession>
<name>A0A9P7U818_9PEZI</name>
<keyword evidence="1" id="KW-1133">Transmembrane helix</keyword>